<evidence type="ECO:0000313" key="5">
    <source>
        <dbReference type="EMBL" id="QDU70002.1"/>
    </source>
</evidence>
<accession>A0A518BSQ4</accession>
<gene>
    <name evidence="5" type="primary">ylxH_2</name>
    <name evidence="5" type="ORF">Pla133_51250</name>
</gene>
<dbReference type="PIRSF" id="PIRSF003092">
    <property type="entry name" value="MinD"/>
    <property type="match status" value="1"/>
</dbReference>
<evidence type="ECO:0000259" key="4">
    <source>
        <dbReference type="Pfam" id="PF01656"/>
    </source>
</evidence>
<dbReference type="KEGG" id="pbap:Pla133_51250"/>
<dbReference type="GO" id="GO:0005524">
    <property type="term" value="F:ATP binding"/>
    <property type="evidence" value="ECO:0007669"/>
    <property type="project" value="UniProtKB-KW"/>
</dbReference>
<evidence type="ECO:0000256" key="1">
    <source>
        <dbReference type="ARBA" id="ARBA00022741"/>
    </source>
</evidence>
<keyword evidence="2 3" id="KW-0067">ATP-binding</keyword>
<dbReference type="Pfam" id="PF01656">
    <property type="entry name" value="CbiA"/>
    <property type="match status" value="1"/>
</dbReference>
<dbReference type="AlphaFoldDB" id="A0A518BSQ4"/>
<dbReference type="RefSeq" id="WP_419191945.1">
    <property type="nucleotide sequence ID" value="NZ_CP036287.1"/>
</dbReference>
<dbReference type="PANTHER" id="PTHR43384">
    <property type="entry name" value="SEPTUM SITE-DETERMINING PROTEIN MIND HOMOLOG, CHLOROPLASTIC-RELATED"/>
    <property type="match status" value="1"/>
</dbReference>
<dbReference type="SUPFAM" id="SSF52540">
    <property type="entry name" value="P-loop containing nucleoside triphosphate hydrolases"/>
    <property type="match status" value="1"/>
</dbReference>
<dbReference type="GO" id="GO:0051782">
    <property type="term" value="P:negative regulation of cell division"/>
    <property type="evidence" value="ECO:0007669"/>
    <property type="project" value="TreeGrafter"/>
</dbReference>
<dbReference type="EMBL" id="CP036287">
    <property type="protein sequence ID" value="QDU70002.1"/>
    <property type="molecule type" value="Genomic_DNA"/>
</dbReference>
<dbReference type="GO" id="GO:0009898">
    <property type="term" value="C:cytoplasmic side of plasma membrane"/>
    <property type="evidence" value="ECO:0007669"/>
    <property type="project" value="TreeGrafter"/>
</dbReference>
<dbReference type="GO" id="GO:0005829">
    <property type="term" value="C:cytosol"/>
    <property type="evidence" value="ECO:0007669"/>
    <property type="project" value="TreeGrafter"/>
</dbReference>
<evidence type="ECO:0000313" key="6">
    <source>
        <dbReference type="Proteomes" id="UP000316921"/>
    </source>
</evidence>
<sequence>MNQQAANLATATLRGPRRQAPLALVTGGKGGVGKSTLVANVGLALAGRGLRVLAVDLDFGLANLQVLLRRDPARNQEDWFCGRAQLRECLCTVEPGLDLLPASSGELEMARPDSSRRRRLLEGLAELSVDYDLILADSAAGIGPDVLGFAIEADHVLVVTTPDPAALTDAYGLIKAFDAAAREARLELPTPEVLVNMAGDPQEAQRVSDRLTAVCQRFLARRPRVLGHLPRGREVVAGSARQEPFVRSAPSSAVARALETITLRYERLARAVVRP</sequence>
<name>A0A518BSQ4_9BACT</name>
<proteinExistence type="predicted"/>
<evidence type="ECO:0000256" key="2">
    <source>
        <dbReference type="ARBA" id="ARBA00022840"/>
    </source>
</evidence>
<feature type="binding site" evidence="3">
    <location>
        <begin position="29"/>
        <end position="36"/>
    </location>
    <ligand>
        <name>ATP</name>
        <dbReference type="ChEBI" id="CHEBI:30616"/>
    </ligand>
</feature>
<dbReference type="Gene3D" id="3.40.50.300">
    <property type="entry name" value="P-loop containing nucleotide triphosphate hydrolases"/>
    <property type="match status" value="1"/>
</dbReference>
<protein>
    <submittedName>
        <fullName evidence="5">Flagellum site-determining protein YlxH</fullName>
    </submittedName>
</protein>
<dbReference type="InterPro" id="IPR027417">
    <property type="entry name" value="P-loop_NTPase"/>
</dbReference>
<dbReference type="InterPro" id="IPR002586">
    <property type="entry name" value="CobQ/CobB/MinD/ParA_Nub-bd_dom"/>
</dbReference>
<organism evidence="5 6">
    <name type="scientific">Engelhardtia mirabilis</name>
    <dbReference type="NCBI Taxonomy" id="2528011"/>
    <lineage>
        <taxon>Bacteria</taxon>
        <taxon>Pseudomonadati</taxon>
        <taxon>Planctomycetota</taxon>
        <taxon>Planctomycetia</taxon>
        <taxon>Planctomycetia incertae sedis</taxon>
        <taxon>Engelhardtia</taxon>
    </lineage>
</organism>
<feature type="domain" description="CobQ/CobB/MinD/ParA nucleotide binding" evidence="4">
    <location>
        <begin position="24"/>
        <end position="244"/>
    </location>
</feature>
<reference evidence="5 6" key="1">
    <citation type="submission" date="2019-02" db="EMBL/GenBank/DDBJ databases">
        <title>Deep-cultivation of Planctomycetes and their phenomic and genomic characterization uncovers novel biology.</title>
        <authorList>
            <person name="Wiegand S."/>
            <person name="Jogler M."/>
            <person name="Boedeker C."/>
            <person name="Pinto D."/>
            <person name="Vollmers J."/>
            <person name="Rivas-Marin E."/>
            <person name="Kohn T."/>
            <person name="Peeters S.H."/>
            <person name="Heuer A."/>
            <person name="Rast P."/>
            <person name="Oberbeckmann S."/>
            <person name="Bunk B."/>
            <person name="Jeske O."/>
            <person name="Meyerdierks A."/>
            <person name="Storesund J.E."/>
            <person name="Kallscheuer N."/>
            <person name="Luecker S."/>
            <person name="Lage O.M."/>
            <person name="Pohl T."/>
            <person name="Merkel B.J."/>
            <person name="Hornburger P."/>
            <person name="Mueller R.-W."/>
            <person name="Bruemmer F."/>
            <person name="Labrenz M."/>
            <person name="Spormann A.M."/>
            <person name="Op den Camp H."/>
            <person name="Overmann J."/>
            <person name="Amann R."/>
            <person name="Jetten M.S.M."/>
            <person name="Mascher T."/>
            <person name="Medema M.H."/>
            <person name="Devos D.P."/>
            <person name="Kaster A.-K."/>
            <person name="Ovreas L."/>
            <person name="Rohde M."/>
            <person name="Galperin M.Y."/>
            <person name="Jogler C."/>
        </authorList>
    </citation>
    <scope>NUCLEOTIDE SEQUENCE [LARGE SCALE GENOMIC DNA]</scope>
    <source>
        <strain evidence="5 6">Pla133</strain>
    </source>
</reference>
<dbReference type="InterPro" id="IPR050625">
    <property type="entry name" value="ParA/MinD_ATPase"/>
</dbReference>
<dbReference type="InterPro" id="IPR025501">
    <property type="entry name" value="MinD_FleN"/>
</dbReference>
<keyword evidence="6" id="KW-1185">Reference proteome</keyword>
<dbReference type="PANTHER" id="PTHR43384:SF4">
    <property type="entry name" value="CELLULOSE BIOSYNTHESIS PROTEIN BCSQ-RELATED"/>
    <property type="match status" value="1"/>
</dbReference>
<dbReference type="GO" id="GO:0016887">
    <property type="term" value="F:ATP hydrolysis activity"/>
    <property type="evidence" value="ECO:0007669"/>
    <property type="project" value="TreeGrafter"/>
</dbReference>
<dbReference type="Proteomes" id="UP000316921">
    <property type="component" value="Chromosome"/>
</dbReference>
<evidence type="ECO:0000256" key="3">
    <source>
        <dbReference type="PIRSR" id="PIRSR003092-1"/>
    </source>
</evidence>
<keyword evidence="1 3" id="KW-0547">Nucleotide-binding</keyword>